<dbReference type="PANTHER" id="PTHR36440">
    <property type="entry name" value="PUTATIVE (AFU_ORTHOLOGUE AFUA_8G07350)-RELATED"/>
    <property type="match status" value="1"/>
</dbReference>
<dbReference type="Pfam" id="PF07883">
    <property type="entry name" value="Cupin_2"/>
    <property type="match status" value="1"/>
</dbReference>
<comment type="caution">
    <text evidence="2">The sequence shown here is derived from an EMBL/GenBank/DDBJ whole genome shotgun (WGS) entry which is preliminary data.</text>
</comment>
<accession>A0ABT2HXD9</accession>
<dbReference type="RefSeq" id="WP_083523090.1">
    <property type="nucleotide sequence ID" value="NZ_JALXSQ010000021.1"/>
</dbReference>
<dbReference type="EMBL" id="JALXSQ010000021">
    <property type="protein sequence ID" value="MCT2042979.1"/>
    <property type="molecule type" value="Genomic_DNA"/>
</dbReference>
<evidence type="ECO:0000259" key="1">
    <source>
        <dbReference type="Pfam" id="PF07883"/>
    </source>
</evidence>
<dbReference type="Gene3D" id="2.60.120.10">
    <property type="entry name" value="Jelly Rolls"/>
    <property type="match status" value="1"/>
</dbReference>
<dbReference type="Proteomes" id="UP001525379">
    <property type="component" value="Unassembled WGS sequence"/>
</dbReference>
<keyword evidence="3" id="KW-1185">Reference proteome</keyword>
<name>A0ABT2HXD9_9MICO</name>
<sequence length="142" mass="15711">MRRRLGGTATLQRVFLASDEPGASPHVHAYSFEAFFLQSGSMFFLEGECIKEVRAGDVVLVPPGVHHAFAAGPCGAEANIVLTPGVERFDYFRLLAEVMEGRRPVGQLKEAGYIYDNVLVESATWEHFLLDHAITGERTEQM</sequence>
<proteinExistence type="predicted"/>
<reference evidence="2 3" key="1">
    <citation type="submission" date="2022-04" db="EMBL/GenBank/DDBJ databases">
        <title>Human microbiome associated bacterial genomes.</title>
        <authorList>
            <person name="Sandstrom S."/>
            <person name="Salamzade R."/>
            <person name="Kalan L.R."/>
        </authorList>
    </citation>
    <scope>NUCLEOTIDE SEQUENCE [LARGE SCALE GENOMIC DNA]</scope>
    <source>
        <strain evidence="3">p3-SID1799</strain>
    </source>
</reference>
<dbReference type="InterPro" id="IPR013096">
    <property type="entry name" value="Cupin_2"/>
</dbReference>
<dbReference type="SUPFAM" id="SSF51182">
    <property type="entry name" value="RmlC-like cupins"/>
    <property type="match status" value="1"/>
</dbReference>
<feature type="domain" description="Cupin type-2" evidence="1">
    <location>
        <begin position="20"/>
        <end position="70"/>
    </location>
</feature>
<evidence type="ECO:0000313" key="3">
    <source>
        <dbReference type="Proteomes" id="UP001525379"/>
    </source>
</evidence>
<organism evidence="2 3">
    <name type="scientific">Pseudoclavibacter albus</name>
    <dbReference type="NCBI Taxonomy" id="272241"/>
    <lineage>
        <taxon>Bacteria</taxon>
        <taxon>Bacillati</taxon>
        <taxon>Actinomycetota</taxon>
        <taxon>Actinomycetes</taxon>
        <taxon>Micrococcales</taxon>
        <taxon>Microbacteriaceae</taxon>
        <taxon>Pseudoclavibacter</taxon>
    </lineage>
</organism>
<protein>
    <submittedName>
        <fullName evidence="2">Cupin domain-containing protein</fullName>
    </submittedName>
</protein>
<dbReference type="InterPro" id="IPR011051">
    <property type="entry name" value="RmlC_Cupin_sf"/>
</dbReference>
<evidence type="ECO:0000313" key="2">
    <source>
        <dbReference type="EMBL" id="MCT2042979.1"/>
    </source>
</evidence>
<dbReference type="InterPro" id="IPR014710">
    <property type="entry name" value="RmlC-like_jellyroll"/>
</dbReference>
<gene>
    <name evidence="2" type="ORF">M3D15_06500</name>
</gene>
<dbReference type="PANTHER" id="PTHR36440:SF1">
    <property type="entry name" value="PUTATIVE (AFU_ORTHOLOGUE AFUA_8G07350)-RELATED"/>
    <property type="match status" value="1"/>
</dbReference>
<dbReference type="InterPro" id="IPR053146">
    <property type="entry name" value="QDO-like"/>
</dbReference>